<proteinExistence type="predicted"/>
<dbReference type="KEGG" id="fpf:DCC35_15165"/>
<reference evidence="1 2" key="1">
    <citation type="submission" date="2018-04" db="EMBL/GenBank/DDBJ databases">
        <title>Complete genome uncultured novel isolate.</title>
        <authorList>
            <person name="Merlino G."/>
        </authorList>
    </citation>
    <scope>NUCLEOTIDE SEQUENCE [LARGE SCALE GENOMIC DNA]</scope>
    <source>
        <strain evidence="2">R1DC9</strain>
    </source>
</reference>
<dbReference type="EMBL" id="CP028923">
    <property type="protein sequence ID" value="QCK15984.1"/>
    <property type="molecule type" value="Genomic_DNA"/>
</dbReference>
<keyword evidence="2" id="KW-1185">Reference proteome</keyword>
<dbReference type="Proteomes" id="UP000298616">
    <property type="component" value="Chromosome"/>
</dbReference>
<dbReference type="RefSeq" id="WP_137091583.1">
    <property type="nucleotide sequence ID" value="NZ_CP028923.1"/>
</dbReference>
<gene>
    <name evidence="1" type="ORF">DCC35_15165</name>
</gene>
<dbReference type="AlphaFoldDB" id="A0A4D7K574"/>
<dbReference type="OrthoDB" id="980966at2"/>
<evidence type="ECO:0000313" key="2">
    <source>
        <dbReference type="Proteomes" id="UP000298616"/>
    </source>
</evidence>
<sequence length="175" mass="19908">MNNSTEGVTLDAVFINDVLSNYDKSKYPELYQIVDGIELKGNVPMDIYNDLCMWIEQNLGKFNLIKVGRTIGETVHTQFLKNNLINTNSKPIDIIKALKLVASQMIQDPQGRGWEIVSDEPKKIVVRRTQTFNGKLQLGLLDGLVRKSKATGVRVDFTKEVELGDEFDEYQITWL</sequence>
<protein>
    <submittedName>
        <fullName evidence="1">Uncharacterized protein</fullName>
    </submittedName>
</protein>
<accession>A0A4D7K574</accession>
<organism evidence="1 2">
    <name type="scientific">Mangrovivirga cuniculi</name>
    <dbReference type="NCBI Taxonomy" id="2715131"/>
    <lineage>
        <taxon>Bacteria</taxon>
        <taxon>Pseudomonadati</taxon>
        <taxon>Bacteroidota</taxon>
        <taxon>Cytophagia</taxon>
        <taxon>Cytophagales</taxon>
        <taxon>Mangrovivirgaceae</taxon>
        <taxon>Mangrovivirga</taxon>
    </lineage>
</organism>
<name>A0A4D7K574_9BACT</name>
<evidence type="ECO:0000313" key="1">
    <source>
        <dbReference type="EMBL" id="QCK15984.1"/>
    </source>
</evidence>